<dbReference type="CDD" id="cd01949">
    <property type="entry name" value="GGDEF"/>
    <property type="match status" value="1"/>
</dbReference>
<keyword evidence="13" id="KW-0548">Nucleotidyltransferase</keyword>
<dbReference type="NCBIfam" id="TIGR00229">
    <property type="entry name" value="sensory_box"/>
    <property type="match status" value="1"/>
</dbReference>
<keyword evidence="10" id="KW-0472">Membrane</keyword>
<evidence type="ECO:0000256" key="6">
    <source>
        <dbReference type="ARBA" id="ARBA00022777"/>
    </source>
</evidence>
<feature type="domain" description="GGDEF" evidence="12">
    <location>
        <begin position="535"/>
        <end position="668"/>
    </location>
</feature>
<evidence type="ECO:0000256" key="8">
    <source>
        <dbReference type="ARBA" id="ARBA00023012"/>
    </source>
</evidence>
<keyword evidence="14" id="KW-1185">Reference proteome</keyword>
<evidence type="ECO:0000256" key="10">
    <source>
        <dbReference type="SAM" id="Phobius"/>
    </source>
</evidence>
<dbReference type="PANTHER" id="PTHR45138:SF9">
    <property type="entry name" value="DIGUANYLATE CYCLASE DGCM-RELATED"/>
    <property type="match status" value="1"/>
</dbReference>
<dbReference type="Gene3D" id="3.30.450.20">
    <property type="entry name" value="PAS domain"/>
    <property type="match status" value="3"/>
</dbReference>
<keyword evidence="7" id="KW-0067">ATP-binding</keyword>
<keyword evidence="8" id="KW-0902">Two-component regulatory system</keyword>
<evidence type="ECO:0000259" key="11">
    <source>
        <dbReference type="PROSITE" id="PS50112"/>
    </source>
</evidence>
<reference evidence="13 14" key="1">
    <citation type="submission" date="2024-02" db="EMBL/GenBank/DDBJ databases">
        <title>Bacteria isolated from the canopy kelp, Nereocystis luetkeana.</title>
        <authorList>
            <person name="Pfister C.A."/>
            <person name="Younker I.T."/>
            <person name="Light S.H."/>
        </authorList>
    </citation>
    <scope>NUCLEOTIDE SEQUENCE [LARGE SCALE GENOMIC DNA]</scope>
    <source>
        <strain evidence="13 14">TI.2.07</strain>
    </source>
</reference>
<protein>
    <recommendedName>
        <fullName evidence="2">diguanylate cyclase</fullName>
        <ecNumber evidence="2">2.7.7.65</ecNumber>
    </recommendedName>
</protein>
<dbReference type="InterPro" id="IPR043128">
    <property type="entry name" value="Rev_trsase/Diguanyl_cyclase"/>
</dbReference>
<keyword evidence="5" id="KW-0547">Nucleotide-binding</keyword>
<evidence type="ECO:0000313" key="13">
    <source>
        <dbReference type="EMBL" id="MEL0657770.1"/>
    </source>
</evidence>
<dbReference type="InterPro" id="IPR000160">
    <property type="entry name" value="GGDEF_dom"/>
</dbReference>
<dbReference type="PROSITE" id="PS50887">
    <property type="entry name" value="GGDEF"/>
    <property type="match status" value="1"/>
</dbReference>
<dbReference type="Pfam" id="PF00990">
    <property type="entry name" value="GGDEF"/>
    <property type="match status" value="1"/>
</dbReference>
<organism evidence="13 14">
    <name type="scientific">Psychromonas arctica</name>
    <dbReference type="NCBI Taxonomy" id="168275"/>
    <lineage>
        <taxon>Bacteria</taxon>
        <taxon>Pseudomonadati</taxon>
        <taxon>Pseudomonadota</taxon>
        <taxon>Gammaproteobacteria</taxon>
        <taxon>Alteromonadales</taxon>
        <taxon>Psychromonadaceae</taxon>
        <taxon>Psychromonas</taxon>
    </lineage>
</organism>
<comment type="subcellular location">
    <subcellularLocation>
        <location evidence="1">Membrane</location>
    </subcellularLocation>
</comment>
<feature type="transmembrane region" description="Helical" evidence="10">
    <location>
        <begin position="21"/>
        <end position="44"/>
    </location>
</feature>
<dbReference type="InterPro" id="IPR029787">
    <property type="entry name" value="Nucleotide_cyclase"/>
</dbReference>
<evidence type="ECO:0000256" key="9">
    <source>
        <dbReference type="ARBA" id="ARBA00034247"/>
    </source>
</evidence>
<dbReference type="Proteomes" id="UP001366060">
    <property type="component" value="Unassembled WGS sequence"/>
</dbReference>
<comment type="caution">
    <text evidence="13">The sequence shown here is derived from an EMBL/GenBank/DDBJ whole genome shotgun (WGS) entry which is preliminary data.</text>
</comment>
<keyword evidence="6" id="KW-0418">Kinase</keyword>
<dbReference type="PANTHER" id="PTHR45138">
    <property type="entry name" value="REGULATORY COMPONENTS OF SENSORY TRANSDUCTION SYSTEM"/>
    <property type="match status" value="1"/>
</dbReference>
<dbReference type="SUPFAM" id="SSF55785">
    <property type="entry name" value="PYP-like sensor domain (PAS domain)"/>
    <property type="match status" value="1"/>
</dbReference>
<dbReference type="InterPro" id="IPR029151">
    <property type="entry name" value="Sensor-like_sf"/>
</dbReference>
<keyword evidence="10" id="KW-0812">Transmembrane</keyword>
<feature type="domain" description="PAS" evidence="11">
    <location>
        <begin position="383"/>
        <end position="453"/>
    </location>
</feature>
<dbReference type="InterPro" id="IPR048760">
    <property type="entry name" value="VP0354-like_sensor_dom"/>
</dbReference>
<dbReference type="EMBL" id="JBAKBA010000002">
    <property type="protein sequence ID" value="MEL0657770.1"/>
    <property type="molecule type" value="Genomic_DNA"/>
</dbReference>
<dbReference type="Pfam" id="PF13426">
    <property type="entry name" value="PAS_9"/>
    <property type="match status" value="1"/>
</dbReference>
<keyword evidence="4 13" id="KW-0808">Transferase</keyword>
<feature type="transmembrane region" description="Helical" evidence="10">
    <location>
        <begin position="342"/>
        <end position="368"/>
    </location>
</feature>
<comment type="catalytic activity">
    <reaction evidence="9">
        <text>2 GTP = 3',3'-c-di-GMP + 2 diphosphate</text>
        <dbReference type="Rhea" id="RHEA:24898"/>
        <dbReference type="ChEBI" id="CHEBI:33019"/>
        <dbReference type="ChEBI" id="CHEBI:37565"/>
        <dbReference type="ChEBI" id="CHEBI:58805"/>
        <dbReference type="EC" id="2.7.7.65"/>
    </reaction>
</comment>
<dbReference type="CDD" id="cd00130">
    <property type="entry name" value="PAS"/>
    <property type="match status" value="1"/>
</dbReference>
<dbReference type="SMART" id="SM00267">
    <property type="entry name" value="GGDEF"/>
    <property type="match status" value="1"/>
</dbReference>
<dbReference type="GO" id="GO:0052621">
    <property type="term" value="F:diguanylate cyclase activity"/>
    <property type="evidence" value="ECO:0007669"/>
    <property type="project" value="UniProtKB-EC"/>
</dbReference>
<evidence type="ECO:0000256" key="5">
    <source>
        <dbReference type="ARBA" id="ARBA00022741"/>
    </source>
</evidence>
<name>A0ABU9H7B7_9GAMM</name>
<dbReference type="InterPro" id="IPR035965">
    <property type="entry name" value="PAS-like_dom_sf"/>
</dbReference>
<evidence type="ECO:0000256" key="2">
    <source>
        <dbReference type="ARBA" id="ARBA00012528"/>
    </source>
</evidence>
<sequence length="668" mass="76138">MTLTQLSAELQPKKEVFWATIFKRFAWMYAITAVLLALIIGYAYQQYTQNLEDKMLSQEQAFVSSTTQALQQEMQTQLKILQMVTRSKALSSFMESGDPTSRQGLEKLFINLAITFHRYDQIRLIDMQGNEAIRMNYHTDGVHIVAAKNLQNKHDSKYFQEGIKLSRGQVYVSPMELNVEYGEIEIPYKPVVRFVTPIINDKGEKLGLMVMNYLSTELLQNFRDQMELRINGQGMLIDPNGYWMSNHDRSNEWGGSLEDIDQKFENLYPSAWPIIDSKEEGILKSNKGIFRYVSIKPFSLNSIGKYVAEQDINLSVTQQSIANNDWKLVIFLPNVTIHEQSFFFTTFGQFTVIFIFLGSAAILFLILLSSEQKRRQQRQDLLIKNELSDLYENSPCGYHSLDKHGIVLKINQTELNWLGYSRQEVIGKHFSDFLTAKSTGVFDAFLEQLQHDKSVEGVVLEIQCKNAHTFFVSTSATSILEKGHFAIARTSTFDITDRIKLEERLAYIANTDVLTGISNRRHFFIQANDRLKQETDISVLMLDADHFKRVNDVYGHDIGDDVLKMISSTLRSVLPKEVILARLGGEEFVILASGLSAEKALKLSQKICIVMENTPIPVNNKADINITLSIGTAQRIAYDEEIDEILKRADIALYQAKTTGRNKAIQSS</sequence>
<dbReference type="Pfam" id="PF21623">
    <property type="entry name" value="HK_sensor_dom_bact"/>
    <property type="match status" value="1"/>
</dbReference>
<proteinExistence type="predicted"/>
<evidence type="ECO:0000313" key="14">
    <source>
        <dbReference type="Proteomes" id="UP001366060"/>
    </source>
</evidence>
<evidence type="ECO:0000256" key="3">
    <source>
        <dbReference type="ARBA" id="ARBA00022553"/>
    </source>
</evidence>
<dbReference type="InterPro" id="IPR050469">
    <property type="entry name" value="Diguanylate_Cyclase"/>
</dbReference>
<dbReference type="Gene3D" id="3.30.70.270">
    <property type="match status" value="1"/>
</dbReference>
<dbReference type="RefSeq" id="WP_341626533.1">
    <property type="nucleotide sequence ID" value="NZ_JBAKBA010000002.1"/>
</dbReference>
<evidence type="ECO:0000256" key="4">
    <source>
        <dbReference type="ARBA" id="ARBA00022679"/>
    </source>
</evidence>
<evidence type="ECO:0000256" key="1">
    <source>
        <dbReference type="ARBA" id="ARBA00004370"/>
    </source>
</evidence>
<evidence type="ECO:0000256" key="7">
    <source>
        <dbReference type="ARBA" id="ARBA00022840"/>
    </source>
</evidence>
<keyword evidence="3" id="KW-0597">Phosphoprotein</keyword>
<dbReference type="EC" id="2.7.7.65" evidence="2"/>
<evidence type="ECO:0000259" key="12">
    <source>
        <dbReference type="PROSITE" id="PS50887"/>
    </source>
</evidence>
<dbReference type="PROSITE" id="PS50112">
    <property type="entry name" value="PAS"/>
    <property type="match status" value="1"/>
</dbReference>
<accession>A0ABU9H7B7</accession>
<keyword evidence="10" id="KW-1133">Transmembrane helix</keyword>
<dbReference type="SUPFAM" id="SSF103190">
    <property type="entry name" value="Sensory domain-like"/>
    <property type="match status" value="2"/>
</dbReference>
<dbReference type="NCBIfam" id="TIGR00254">
    <property type="entry name" value="GGDEF"/>
    <property type="match status" value="1"/>
</dbReference>
<gene>
    <name evidence="13" type="ORF">V6255_01355</name>
</gene>
<dbReference type="SUPFAM" id="SSF55073">
    <property type="entry name" value="Nucleotide cyclase"/>
    <property type="match status" value="1"/>
</dbReference>
<dbReference type="InterPro" id="IPR000014">
    <property type="entry name" value="PAS"/>
</dbReference>
<dbReference type="SMART" id="SM00091">
    <property type="entry name" value="PAS"/>
    <property type="match status" value="1"/>
</dbReference>